<protein>
    <submittedName>
        <fullName evidence="8">Protein-disulfide isomerase</fullName>
    </submittedName>
</protein>
<sequence length="252" mass="26828">MGGAERNARKKKQEQQAARAVAAARGSSGDRNKVVIGVVVVVVLALVVIGGVIWTSKSSSSSDLKPPTEVAGVNAPIVREGGVVVVGKDSAKATIDLYEDFLCPACGQFKKIYGAQIKQEIEKGTLRVRYHAMPFLVKLSKPEGYSRDAANAALCAADQGKFWQLHEALFAAQPEEGGPGYTKDKLVQIGTDLGLATDKFKPCVDAGTYEKDAQAELDAVRQQPFFKGTPSVAHNGQGVDVGDEDWIKKLVG</sequence>
<proteinExistence type="inferred from homology"/>
<name>A0A495XFU9_9PSEU</name>
<dbReference type="CDD" id="cd02972">
    <property type="entry name" value="DsbA_family"/>
    <property type="match status" value="1"/>
</dbReference>
<comment type="similarity">
    <text evidence="1">Belongs to the thioredoxin family. DsbA subfamily.</text>
</comment>
<keyword evidence="6" id="KW-1133">Transmembrane helix</keyword>
<keyword evidence="9" id="KW-1185">Reference proteome</keyword>
<dbReference type="SUPFAM" id="SSF52833">
    <property type="entry name" value="Thioredoxin-like"/>
    <property type="match status" value="1"/>
</dbReference>
<dbReference type="InterPro" id="IPR012336">
    <property type="entry name" value="Thioredoxin-like_fold"/>
</dbReference>
<keyword evidence="6" id="KW-0472">Membrane</keyword>
<keyword evidence="2" id="KW-0732">Signal</keyword>
<comment type="caution">
    <text evidence="8">The sequence shown here is derived from an EMBL/GenBank/DDBJ whole genome shotgun (WGS) entry which is preliminary data.</text>
</comment>
<evidence type="ECO:0000256" key="2">
    <source>
        <dbReference type="ARBA" id="ARBA00022729"/>
    </source>
</evidence>
<dbReference type="AlphaFoldDB" id="A0A495XFU9"/>
<dbReference type="EMBL" id="RBXR01000001">
    <property type="protein sequence ID" value="RKT70438.1"/>
    <property type="molecule type" value="Genomic_DNA"/>
</dbReference>
<evidence type="ECO:0000256" key="3">
    <source>
        <dbReference type="ARBA" id="ARBA00023002"/>
    </source>
</evidence>
<dbReference type="Pfam" id="PF13462">
    <property type="entry name" value="Thioredoxin_4"/>
    <property type="match status" value="1"/>
</dbReference>
<dbReference type="Gene3D" id="3.40.30.10">
    <property type="entry name" value="Glutaredoxin"/>
    <property type="match status" value="1"/>
</dbReference>
<feature type="transmembrane region" description="Helical" evidence="6">
    <location>
        <begin position="34"/>
        <end position="54"/>
    </location>
</feature>
<keyword evidence="5" id="KW-0676">Redox-active center</keyword>
<dbReference type="RefSeq" id="WP_121222640.1">
    <property type="nucleotide sequence ID" value="NZ_JBIUBA010000005.1"/>
</dbReference>
<dbReference type="Proteomes" id="UP000272729">
    <property type="component" value="Unassembled WGS sequence"/>
</dbReference>
<evidence type="ECO:0000256" key="5">
    <source>
        <dbReference type="ARBA" id="ARBA00023284"/>
    </source>
</evidence>
<evidence type="ECO:0000313" key="9">
    <source>
        <dbReference type="Proteomes" id="UP000272729"/>
    </source>
</evidence>
<dbReference type="GO" id="GO:0016491">
    <property type="term" value="F:oxidoreductase activity"/>
    <property type="evidence" value="ECO:0007669"/>
    <property type="project" value="UniProtKB-KW"/>
</dbReference>
<keyword evidence="8" id="KW-0413">Isomerase</keyword>
<gene>
    <name evidence="8" type="ORF">DFJ66_3701</name>
</gene>
<dbReference type="OrthoDB" id="117402at2"/>
<dbReference type="PANTHER" id="PTHR13887">
    <property type="entry name" value="GLUTATHIONE S-TRANSFERASE KAPPA"/>
    <property type="match status" value="1"/>
</dbReference>
<feature type="domain" description="Thioredoxin-like fold" evidence="7">
    <location>
        <begin position="83"/>
        <end position="240"/>
    </location>
</feature>
<organism evidence="8 9">
    <name type="scientific">Saccharothrix variisporea</name>
    <dbReference type="NCBI Taxonomy" id="543527"/>
    <lineage>
        <taxon>Bacteria</taxon>
        <taxon>Bacillati</taxon>
        <taxon>Actinomycetota</taxon>
        <taxon>Actinomycetes</taxon>
        <taxon>Pseudonocardiales</taxon>
        <taxon>Pseudonocardiaceae</taxon>
        <taxon>Saccharothrix</taxon>
    </lineage>
</organism>
<evidence type="ECO:0000256" key="6">
    <source>
        <dbReference type="SAM" id="Phobius"/>
    </source>
</evidence>
<evidence type="ECO:0000256" key="1">
    <source>
        <dbReference type="ARBA" id="ARBA00005791"/>
    </source>
</evidence>
<keyword evidence="4" id="KW-1015">Disulfide bond</keyword>
<keyword evidence="6" id="KW-0812">Transmembrane</keyword>
<accession>A0A495XFU9</accession>
<evidence type="ECO:0000256" key="4">
    <source>
        <dbReference type="ARBA" id="ARBA00023157"/>
    </source>
</evidence>
<dbReference type="PANTHER" id="PTHR13887:SF14">
    <property type="entry name" value="DISULFIDE BOND FORMATION PROTEIN D"/>
    <property type="match status" value="1"/>
</dbReference>
<dbReference type="InterPro" id="IPR036249">
    <property type="entry name" value="Thioredoxin-like_sf"/>
</dbReference>
<evidence type="ECO:0000259" key="7">
    <source>
        <dbReference type="Pfam" id="PF13462"/>
    </source>
</evidence>
<evidence type="ECO:0000313" key="8">
    <source>
        <dbReference type="EMBL" id="RKT70438.1"/>
    </source>
</evidence>
<keyword evidence="3" id="KW-0560">Oxidoreductase</keyword>
<reference evidence="8 9" key="1">
    <citation type="submission" date="2018-10" db="EMBL/GenBank/DDBJ databases">
        <title>Sequencing the genomes of 1000 actinobacteria strains.</title>
        <authorList>
            <person name="Klenk H.-P."/>
        </authorList>
    </citation>
    <scope>NUCLEOTIDE SEQUENCE [LARGE SCALE GENOMIC DNA]</scope>
    <source>
        <strain evidence="8 9">DSM 43911</strain>
    </source>
</reference>
<dbReference type="GO" id="GO:0016853">
    <property type="term" value="F:isomerase activity"/>
    <property type="evidence" value="ECO:0007669"/>
    <property type="project" value="UniProtKB-KW"/>
</dbReference>